<dbReference type="STRING" id="42251.A0A2T6ZR16"/>
<proteinExistence type="predicted"/>
<dbReference type="InterPro" id="IPR015915">
    <property type="entry name" value="Kelch-typ_b-propeller"/>
</dbReference>
<dbReference type="OrthoDB" id="10251809at2759"/>
<name>A0A2T6ZR16_TUBBO</name>
<dbReference type="Gene3D" id="2.120.10.80">
    <property type="entry name" value="Kelch-type beta propeller"/>
    <property type="match status" value="1"/>
</dbReference>
<organism evidence="1 2">
    <name type="scientific">Tuber borchii</name>
    <name type="common">White truffle</name>
    <dbReference type="NCBI Taxonomy" id="42251"/>
    <lineage>
        <taxon>Eukaryota</taxon>
        <taxon>Fungi</taxon>
        <taxon>Dikarya</taxon>
        <taxon>Ascomycota</taxon>
        <taxon>Pezizomycotina</taxon>
        <taxon>Pezizomycetes</taxon>
        <taxon>Pezizales</taxon>
        <taxon>Tuberaceae</taxon>
        <taxon>Tuber</taxon>
    </lineage>
</organism>
<dbReference type="Proteomes" id="UP000244722">
    <property type="component" value="Unassembled WGS sequence"/>
</dbReference>
<sequence>MACLRLLYWLGPDLVGDLGLFVLLLGRVVVEVPDPEKDLVLIANAQNDRLRRIDLTRPFTASKIDTVQEQSVPLSDEVPLMRSATMWAHDSTIYLGPGSIPLMRGIWTYDTANPDAGWTKFVGRSYDNMFNPVIEGSVTYLDGIAYVMGGTYREWDLPTSNKTHGGDTDLRGVGEVWLGSLLKQDLERGVAIVETSSLCENDMSIIRVYDIASSTWKIQRATTPSEFLPRGRYHFCAVAMSAQDHSSHQIYFYGGLYQGGGTGVRFTLDDVWVLTLPSFQFIRAGSGVEASRFSGTCAVISPQYLLAYRGSSWESNWLATRNALLALLDLTDLEWKTEYTPADTSSVYRVPQKVIEVIGGDETGNAMITTPVHGFDDEFLSAIFNFSDSKKPTSSSTSSSPSTSSALKNSLHYSSTPIYNLDNIALPT</sequence>
<keyword evidence="2" id="KW-1185">Reference proteome</keyword>
<gene>
    <name evidence="1" type="ORF">B9Z19DRAFT_1065452</name>
</gene>
<dbReference type="AlphaFoldDB" id="A0A2T6ZR16"/>
<protein>
    <recommendedName>
        <fullName evidence="3">Kelch repeat protein</fullName>
    </recommendedName>
</protein>
<accession>A0A2T6ZR16</accession>
<evidence type="ECO:0000313" key="1">
    <source>
        <dbReference type="EMBL" id="PUU77935.1"/>
    </source>
</evidence>
<dbReference type="EMBL" id="NESQ01000135">
    <property type="protein sequence ID" value="PUU77935.1"/>
    <property type="molecule type" value="Genomic_DNA"/>
</dbReference>
<reference evidence="1 2" key="1">
    <citation type="submission" date="2017-04" db="EMBL/GenBank/DDBJ databases">
        <title>Draft genome sequence of Tuber borchii Vittad., a whitish edible truffle.</title>
        <authorList>
            <consortium name="DOE Joint Genome Institute"/>
            <person name="Murat C."/>
            <person name="Kuo A."/>
            <person name="Barry K.W."/>
            <person name="Clum A."/>
            <person name="Dockter R.B."/>
            <person name="Fauchery L."/>
            <person name="Iotti M."/>
            <person name="Kohler A."/>
            <person name="Labutti K."/>
            <person name="Lindquist E.A."/>
            <person name="Lipzen A."/>
            <person name="Ohm R.A."/>
            <person name="Wang M."/>
            <person name="Grigoriev I.V."/>
            <person name="Zambonelli A."/>
            <person name="Martin F.M."/>
        </authorList>
    </citation>
    <scope>NUCLEOTIDE SEQUENCE [LARGE SCALE GENOMIC DNA]</scope>
    <source>
        <strain evidence="1 2">Tbo3840</strain>
    </source>
</reference>
<dbReference type="SUPFAM" id="SSF117281">
    <property type="entry name" value="Kelch motif"/>
    <property type="match status" value="1"/>
</dbReference>
<evidence type="ECO:0008006" key="3">
    <source>
        <dbReference type="Google" id="ProtNLM"/>
    </source>
</evidence>
<comment type="caution">
    <text evidence="1">The sequence shown here is derived from an EMBL/GenBank/DDBJ whole genome shotgun (WGS) entry which is preliminary data.</text>
</comment>
<evidence type="ECO:0000313" key="2">
    <source>
        <dbReference type="Proteomes" id="UP000244722"/>
    </source>
</evidence>